<dbReference type="Proteomes" id="UP000485058">
    <property type="component" value="Unassembled WGS sequence"/>
</dbReference>
<dbReference type="EMBL" id="BLLF01000113">
    <property type="protein sequence ID" value="GFH07753.1"/>
    <property type="molecule type" value="Genomic_DNA"/>
</dbReference>
<comment type="caution">
    <text evidence="1">The sequence shown here is derived from an EMBL/GenBank/DDBJ whole genome shotgun (WGS) entry which is preliminary data.</text>
</comment>
<protein>
    <submittedName>
        <fullName evidence="1">Uncharacterized protein</fullName>
    </submittedName>
</protein>
<keyword evidence="2" id="KW-1185">Reference proteome</keyword>
<accession>A0A699YCL4</accession>
<proteinExistence type="predicted"/>
<dbReference type="AlphaFoldDB" id="A0A699YCL4"/>
<organism evidence="1 2">
    <name type="scientific">Haematococcus lacustris</name>
    <name type="common">Green alga</name>
    <name type="synonym">Haematococcus pluvialis</name>
    <dbReference type="NCBI Taxonomy" id="44745"/>
    <lineage>
        <taxon>Eukaryota</taxon>
        <taxon>Viridiplantae</taxon>
        <taxon>Chlorophyta</taxon>
        <taxon>core chlorophytes</taxon>
        <taxon>Chlorophyceae</taxon>
        <taxon>CS clade</taxon>
        <taxon>Chlamydomonadales</taxon>
        <taxon>Haematococcaceae</taxon>
        <taxon>Haematococcus</taxon>
    </lineage>
</organism>
<evidence type="ECO:0000313" key="1">
    <source>
        <dbReference type="EMBL" id="GFH07753.1"/>
    </source>
</evidence>
<name>A0A699YCL4_HAELA</name>
<gene>
    <name evidence="1" type="ORF">HaLaN_02601</name>
</gene>
<reference evidence="1 2" key="1">
    <citation type="submission" date="2020-02" db="EMBL/GenBank/DDBJ databases">
        <title>Draft genome sequence of Haematococcus lacustris strain NIES-144.</title>
        <authorList>
            <person name="Morimoto D."/>
            <person name="Nakagawa S."/>
            <person name="Yoshida T."/>
            <person name="Sawayama S."/>
        </authorList>
    </citation>
    <scope>NUCLEOTIDE SEQUENCE [LARGE SCALE GENOMIC DNA]</scope>
    <source>
        <strain evidence="1 2">NIES-144</strain>
    </source>
</reference>
<evidence type="ECO:0000313" key="2">
    <source>
        <dbReference type="Proteomes" id="UP000485058"/>
    </source>
</evidence>
<sequence>MSGRLADHGCVSAASNGSRALVRGRWSWSPPPHLLVQASSRGLAVACEDVINAAVGGVAARVTGLLALLQINPCILPCPDRRRLAKNAGKNAGINL</sequence>